<dbReference type="AlphaFoldDB" id="A0A839Z6H8"/>
<keyword evidence="5" id="KW-1133">Transmembrane helix</keyword>
<evidence type="ECO:0000256" key="2">
    <source>
        <dbReference type="ARBA" id="ARBA00022670"/>
    </source>
</evidence>
<dbReference type="InterPro" id="IPR029045">
    <property type="entry name" value="ClpP/crotonase-like_dom_sf"/>
</dbReference>
<dbReference type="GO" id="GO:0004252">
    <property type="term" value="F:serine-type endopeptidase activity"/>
    <property type="evidence" value="ECO:0007669"/>
    <property type="project" value="InterPro"/>
</dbReference>
<keyword evidence="5" id="KW-0472">Membrane</keyword>
<dbReference type="Pfam" id="PF01343">
    <property type="entry name" value="Peptidase_S49"/>
    <property type="match status" value="1"/>
</dbReference>
<keyword evidence="2 7" id="KW-0645">Protease</keyword>
<dbReference type="Gene3D" id="3.90.226.10">
    <property type="entry name" value="2-enoyl-CoA Hydratase, Chain A, domain 1"/>
    <property type="match status" value="1"/>
</dbReference>
<evidence type="ECO:0000313" key="8">
    <source>
        <dbReference type="Proteomes" id="UP000533469"/>
    </source>
</evidence>
<evidence type="ECO:0000313" key="7">
    <source>
        <dbReference type="EMBL" id="MBB3770643.1"/>
    </source>
</evidence>
<dbReference type="InterPro" id="IPR001907">
    <property type="entry name" value="ClpP"/>
</dbReference>
<evidence type="ECO:0000259" key="6">
    <source>
        <dbReference type="Pfam" id="PF01343"/>
    </source>
</evidence>
<organism evidence="7 8">
    <name type="scientific">Ancylobacter tetraedralis</name>
    <dbReference type="NCBI Taxonomy" id="217068"/>
    <lineage>
        <taxon>Bacteria</taxon>
        <taxon>Pseudomonadati</taxon>
        <taxon>Pseudomonadota</taxon>
        <taxon>Alphaproteobacteria</taxon>
        <taxon>Hyphomicrobiales</taxon>
        <taxon>Xanthobacteraceae</taxon>
        <taxon>Ancylobacter</taxon>
    </lineage>
</organism>
<dbReference type="Proteomes" id="UP000533469">
    <property type="component" value="Unassembled WGS sequence"/>
</dbReference>
<dbReference type="EMBL" id="JACICD010000002">
    <property type="protein sequence ID" value="MBB3770643.1"/>
    <property type="molecule type" value="Genomic_DNA"/>
</dbReference>
<evidence type="ECO:0000256" key="5">
    <source>
        <dbReference type="SAM" id="Phobius"/>
    </source>
</evidence>
<keyword evidence="4" id="KW-0720">Serine protease</keyword>
<accession>A0A839Z6H8</accession>
<dbReference type="InterPro" id="IPR002142">
    <property type="entry name" value="Peptidase_S49"/>
</dbReference>
<dbReference type="InterPro" id="IPR004635">
    <property type="entry name" value="Pept_S49_SppA"/>
</dbReference>
<dbReference type="EC" id="3.4.21.-" evidence="7"/>
<sequence length="326" mass="35420">MAYSSIEVDEVLVRRRLRRKLAFWRVLAFLVLLGAGFGLFAWWSDGALLPRSSPHVARVTIGGIIRNERERLDLLEAIGRSGARAVILSIDSPGGTVVGSAALYDGLRRLAQKVPIVAVVDGMAASGAYIAAMGADHIVAPRNALVGSIGVIFQFPNFAGLMKTVGISYEEIKSSPLKAAPNMFDPPTEDARAAVRSLVTDSYDWFRDLVSERRLLTGDKLAQVSDGRVFTAHQALPLRLVDELGDERTARDWLARERGVSRDLPVRDWRTGRAGDEFGWLHALAVRVMSLIGLGDLTHAVLSSASEATDTARLDGLLALWQPRGG</sequence>
<dbReference type="PRINTS" id="PR00127">
    <property type="entry name" value="CLPPROTEASEP"/>
</dbReference>
<feature type="domain" description="Peptidase S49" evidence="6">
    <location>
        <begin position="110"/>
        <end position="260"/>
    </location>
</feature>
<comment type="caution">
    <text evidence="7">The sequence shown here is derived from an EMBL/GenBank/DDBJ whole genome shotgun (WGS) entry which is preliminary data.</text>
</comment>
<comment type="similarity">
    <text evidence="1">Belongs to the peptidase S49 family.</text>
</comment>
<dbReference type="GO" id="GO:0004176">
    <property type="term" value="F:ATP-dependent peptidase activity"/>
    <property type="evidence" value="ECO:0007669"/>
    <property type="project" value="InterPro"/>
</dbReference>
<dbReference type="PANTHER" id="PTHR42987:SF6">
    <property type="entry name" value="PROTEINASE IV"/>
    <property type="match status" value="1"/>
</dbReference>
<dbReference type="Gene3D" id="6.20.330.10">
    <property type="match status" value="1"/>
</dbReference>
<feature type="transmembrane region" description="Helical" evidence="5">
    <location>
        <begin position="21"/>
        <end position="43"/>
    </location>
</feature>
<dbReference type="NCBIfam" id="TIGR00706">
    <property type="entry name" value="SppA_dom"/>
    <property type="match status" value="1"/>
</dbReference>
<reference evidence="7 8" key="1">
    <citation type="submission" date="2020-08" db="EMBL/GenBank/DDBJ databases">
        <title>Genomic Encyclopedia of Type Strains, Phase IV (KMG-IV): sequencing the most valuable type-strain genomes for metagenomic binning, comparative biology and taxonomic classification.</title>
        <authorList>
            <person name="Goeker M."/>
        </authorList>
    </citation>
    <scope>NUCLEOTIDE SEQUENCE [LARGE SCALE GENOMIC DNA]</scope>
    <source>
        <strain evidence="7 8">DSM 5895</strain>
    </source>
</reference>
<proteinExistence type="inferred from homology"/>
<keyword evidence="5" id="KW-0812">Transmembrane</keyword>
<dbReference type="PANTHER" id="PTHR42987">
    <property type="entry name" value="PEPTIDASE S49"/>
    <property type="match status" value="1"/>
</dbReference>
<name>A0A839Z6H8_9HYPH</name>
<evidence type="ECO:0000256" key="3">
    <source>
        <dbReference type="ARBA" id="ARBA00022801"/>
    </source>
</evidence>
<dbReference type="GO" id="GO:0006508">
    <property type="term" value="P:proteolysis"/>
    <property type="evidence" value="ECO:0007669"/>
    <property type="project" value="UniProtKB-KW"/>
</dbReference>
<protein>
    <submittedName>
        <fullName evidence="7">Protease-4</fullName>
        <ecNumber evidence="7">3.4.21.-</ecNumber>
    </submittedName>
</protein>
<dbReference type="RefSeq" id="WP_183188826.1">
    <property type="nucleotide sequence ID" value="NZ_JACICD010000002.1"/>
</dbReference>
<dbReference type="CDD" id="cd07023">
    <property type="entry name" value="S49_Sppa_N_C"/>
    <property type="match status" value="1"/>
</dbReference>
<dbReference type="InterPro" id="IPR047272">
    <property type="entry name" value="S49_SppA_C"/>
</dbReference>
<dbReference type="SUPFAM" id="SSF52096">
    <property type="entry name" value="ClpP/crotonase"/>
    <property type="match status" value="1"/>
</dbReference>
<keyword evidence="3 7" id="KW-0378">Hydrolase</keyword>
<evidence type="ECO:0000256" key="4">
    <source>
        <dbReference type="ARBA" id="ARBA00022825"/>
    </source>
</evidence>
<gene>
    <name evidence="7" type="ORF">FHS55_001238</name>
</gene>
<evidence type="ECO:0000256" key="1">
    <source>
        <dbReference type="ARBA" id="ARBA00008683"/>
    </source>
</evidence>
<keyword evidence="8" id="KW-1185">Reference proteome</keyword>